<keyword evidence="5" id="KW-0804">Transcription</keyword>
<dbReference type="Pfam" id="PF04542">
    <property type="entry name" value="Sigma70_r2"/>
    <property type="match status" value="1"/>
</dbReference>
<dbReference type="InterPro" id="IPR007627">
    <property type="entry name" value="RNA_pol_sigma70_r2"/>
</dbReference>
<dbReference type="SUPFAM" id="SSF88946">
    <property type="entry name" value="Sigma2 domain of RNA polymerase sigma factors"/>
    <property type="match status" value="1"/>
</dbReference>
<evidence type="ECO:0000256" key="2">
    <source>
        <dbReference type="ARBA" id="ARBA00023015"/>
    </source>
</evidence>
<evidence type="ECO:0000256" key="3">
    <source>
        <dbReference type="ARBA" id="ARBA00023082"/>
    </source>
</evidence>
<organism evidence="7 8">
    <name type="scientific">Paenibacillus macerans</name>
    <name type="common">Bacillus macerans</name>
    <dbReference type="NCBI Taxonomy" id="44252"/>
    <lineage>
        <taxon>Bacteria</taxon>
        <taxon>Bacillati</taxon>
        <taxon>Bacillota</taxon>
        <taxon>Bacilli</taxon>
        <taxon>Bacillales</taxon>
        <taxon>Paenibacillaceae</taxon>
        <taxon>Paenibacillus</taxon>
    </lineage>
</organism>
<dbReference type="Gene3D" id="1.10.1740.10">
    <property type="match status" value="1"/>
</dbReference>
<name>A0A6N8EZB0_PAEMA</name>
<sequence>MDRRVITKMSSKCDDFFLQLCQSYFNDIYGYCIYLVRGKFIDIAEECTQETFLEAKKQAAKLKAHPNIKGWLHLTARNKVYKSYRRYYIQKKYETEVDLNSVCSPLSIEAELINNYAFHIDQLKSEILKELKTEELRLYHDYFSNKLSISKISKKYNISETAATTRIYRLKKKIKSLAHEQCEARLLI</sequence>
<evidence type="ECO:0000259" key="6">
    <source>
        <dbReference type="Pfam" id="PF04542"/>
    </source>
</evidence>
<accession>A0A6N8EZB0</accession>
<evidence type="ECO:0000313" key="7">
    <source>
        <dbReference type="EMBL" id="MUG23702.1"/>
    </source>
</evidence>
<evidence type="ECO:0000256" key="5">
    <source>
        <dbReference type="ARBA" id="ARBA00023163"/>
    </source>
</evidence>
<dbReference type="PANTHER" id="PTHR43133">
    <property type="entry name" value="RNA POLYMERASE ECF-TYPE SIGMA FACTO"/>
    <property type="match status" value="1"/>
</dbReference>
<dbReference type="Proteomes" id="UP000442469">
    <property type="component" value="Unassembled WGS sequence"/>
</dbReference>
<evidence type="ECO:0000256" key="1">
    <source>
        <dbReference type="ARBA" id="ARBA00010641"/>
    </source>
</evidence>
<dbReference type="GO" id="GO:0003677">
    <property type="term" value="F:DNA binding"/>
    <property type="evidence" value="ECO:0007669"/>
    <property type="project" value="UniProtKB-KW"/>
</dbReference>
<gene>
    <name evidence="7" type="ORF">GNQ08_15010</name>
</gene>
<dbReference type="PANTHER" id="PTHR43133:SF8">
    <property type="entry name" value="RNA POLYMERASE SIGMA FACTOR HI_1459-RELATED"/>
    <property type="match status" value="1"/>
</dbReference>
<comment type="similarity">
    <text evidence="1">Belongs to the sigma-70 factor family. ECF subfamily.</text>
</comment>
<dbReference type="GO" id="GO:0006352">
    <property type="term" value="P:DNA-templated transcription initiation"/>
    <property type="evidence" value="ECO:0007669"/>
    <property type="project" value="InterPro"/>
</dbReference>
<evidence type="ECO:0000256" key="4">
    <source>
        <dbReference type="ARBA" id="ARBA00023125"/>
    </source>
</evidence>
<proteinExistence type="inferred from homology"/>
<dbReference type="InterPro" id="IPR013324">
    <property type="entry name" value="RNA_pol_sigma_r3/r4-like"/>
</dbReference>
<evidence type="ECO:0000313" key="8">
    <source>
        <dbReference type="Proteomes" id="UP000442469"/>
    </source>
</evidence>
<dbReference type="NCBIfam" id="TIGR02937">
    <property type="entry name" value="sigma70-ECF"/>
    <property type="match status" value="1"/>
</dbReference>
<dbReference type="InterPro" id="IPR013325">
    <property type="entry name" value="RNA_pol_sigma_r2"/>
</dbReference>
<keyword evidence="4" id="KW-0238">DNA-binding</keyword>
<dbReference type="InterPro" id="IPR039425">
    <property type="entry name" value="RNA_pol_sigma-70-like"/>
</dbReference>
<dbReference type="EMBL" id="WNZZ01000010">
    <property type="protein sequence ID" value="MUG23702.1"/>
    <property type="molecule type" value="Genomic_DNA"/>
</dbReference>
<dbReference type="InterPro" id="IPR014284">
    <property type="entry name" value="RNA_pol_sigma-70_dom"/>
</dbReference>
<dbReference type="GO" id="GO:0016987">
    <property type="term" value="F:sigma factor activity"/>
    <property type="evidence" value="ECO:0007669"/>
    <property type="project" value="UniProtKB-KW"/>
</dbReference>
<keyword evidence="3" id="KW-0731">Sigma factor</keyword>
<keyword evidence="2" id="KW-0805">Transcription regulation</keyword>
<protein>
    <submittedName>
        <fullName evidence="7">Sigma-70 family RNA polymerase sigma factor</fullName>
    </submittedName>
</protein>
<reference evidence="7 8" key="1">
    <citation type="submission" date="2019-11" db="EMBL/GenBank/DDBJ databases">
        <title>Draft genome sequences of five Paenibacillus species of dairy origin.</title>
        <authorList>
            <person name="Olajide A.M."/>
            <person name="Chen S."/>
            <person name="Lapointe G."/>
        </authorList>
    </citation>
    <scope>NUCLEOTIDE SEQUENCE [LARGE SCALE GENOMIC DNA]</scope>
    <source>
        <strain evidence="7 8">3CT49</strain>
    </source>
</reference>
<dbReference type="AlphaFoldDB" id="A0A6N8EZB0"/>
<dbReference type="SUPFAM" id="SSF88659">
    <property type="entry name" value="Sigma3 and sigma4 domains of RNA polymerase sigma factors"/>
    <property type="match status" value="1"/>
</dbReference>
<feature type="domain" description="RNA polymerase sigma-70 region 2" evidence="6">
    <location>
        <begin position="22"/>
        <end position="86"/>
    </location>
</feature>
<comment type="caution">
    <text evidence="7">The sequence shown here is derived from an EMBL/GenBank/DDBJ whole genome shotgun (WGS) entry which is preliminary data.</text>
</comment>